<gene>
    <name evidence="3" type="ORF">HX837_08415</name>
</gene>
<accession>A0A7K4MRJ1</accession>
<dbReference type="AlphaFoldDB" id="A0A7K4MRJ1"/>
<evidence type="ECO:0000313" key="3">
    <source>
        <dbReference type="EMBL" id="NWJ44203.1"/>
    </source>
</evidence>
<organism evidence="3 4">
    <name type="scientific">Marine Group I thaumarchaeote</name>
    <dbReference type="NCBI Taxonomy" id="2511932"/>
    <lineage>
        <taxon>Archaea</taxon>
        <taxon>Nitrososphaerota</taxon>
        <taxon>Marine Group I</taxon>
    </lineage>
</organism>
<evidence type="ECO:0000256" key="1">
    <source>
        <dbReference type="SAM" id="Phobius"/>
    </source>
</evidence>
<sequence>MSYSIPEGKIIINSILFKGIIICTALATLITASDTLYINVDSSVIKWTGRKVTGEHSGTLNLSDGFVIWNGKSITGGKITFDMTSIQNTDIESREWKEKLEKHLMAEDFFFVDSFPNAILEIKYHHQIVDDKTGQTNQIIADLTIRGITHEINLPINISHTKSNLYAEGSINIDRTLFNIKYNSGTFFEVLGDRMIYDDFTVQFSLQTRAILHK</sequence>
<protein>
    <submittedName>
        <fullName evidence="3">YceI family protein</fullName>
    </submittedName>
</protein>
<dbReference type="InterPro" id="IPR007372">
    <property type="entry name" value="Lipid/polyisoprenoid-bd_YceI"/>
</dbReference>
<proteinExistence type="predicted"/>
<feature type="domain" description="Lipid/polyisoprenoid-binding YceI-like" evidence="2">
    <location>
        <begin position="35"/>
        <end position="209"/>
    </location>
</feature>
<dbReference type="InterPro" id="IPR036761">
    <property type="entry name" value="TTHA0802/YceI-like_sf"/>
</dbReference>
<keyword evidence="1" id="KW-1133">Transmembrane helix</keyword>
<evidence type="ECO:0000313" key="4">
    <source>
        <dbReference type="Proteomes" id="UP000523105"/>
    </source>
</evidence>
<keyword evidence="1" id="KW-0812">Transmembrane</keyword>
<dbReference type="SMART" id="SM00867">
    <property type="entry name" value="YceI"/>
    <property type="match status" value="1"/>
</dbReference>
<dbReference type="PANTHER" id="PTHR34406:SF1">
    <property type="entry name" value="PROTEIN YCEI"/>
    <property type="match status" value="1"/>
</dbReference>
<dbReference type="Pfam" id="PF04264">
    <property type="entry name" value="YceI"/>
    <property type="match status" value="1"/>
</dbReference>
<dbReference type="Proteomes" id="UP000523105">
    <property type="component" value="Unassembled WGS sequence"/>
</dbReference>
<feature type="transmembrane region" description="Helical" evidence="1">
    <location>
        <begin position="12"/>
        <end position="32"/>
    </location>
</feature>
<evidence type="ECO:0000259" key="2">
    <source>
        <dbReference type="SMART" id="SM00867"/>
    </source>
</evidence>
<dbReference type="EMBL" id="JACASV010000143">
    <property type="protein sequence ID" value="NWJ44203.1"/>
    <property type="molecule type" value="Genomic_DNA"/>
</dbReference>
<name>A0A7K4MRJ1_9ARCH</name>
<dbReference type="SUPFAM" id="SSF101874">
    <property type="entry name" value="YceI-like"/>
    <property type="match status" value="1"/>
</dbReference>
<dbReference type="PANTHER" id="PTHR34406">
    <property type="entry name" value="PROTEIN YCEI"/>
    <property type="match status" value="1"/>
</dbReference>
<dbReference type="Gene3D" id="2.40.128.110">
    <property type="entry name" value="Lipid/polyisoprenoid-binding, YceI-like"/>
    <property type="match status" value="1"/>
</dbReference>
<comment type="caution">
    <text evidence="3">The sequence shown here is derived from an EMBL/GenBank/DDBJ whole genome shotgun (WGS) entry which is preliminary data.</text>
</comment>
<reference evidence="3 4" key="1">
    <citation type="journal article" date="2019" name="Environ. Microbiol.">
        <title>Genomics insights into ecotype formation of ammonia-oxidizing archaea in the deep ocean.</title>
        <authorList>
            <person name="Wang Y."/>
            <person name="Huang J.M."/>
            <person name="Cui G.J."/>
            <person name="Nunoura T."/>
            <person name="Takaki Y."/>
            <person name="Li W.L."/>
            <person name="Li J."/>
            <person name="Gao Z.M."/>
            <person name="Takai K."/>
            <person name="Zhang A.Q."/>
            <person name="Stepanauskas R."/>
        </authorList>
    </citation>
    <scope>NUCLEOTIDE SEQUENCE [LARGE SCALE GENOMIC DNA]</scope>
    <source>
        <strain evidence="3 4">L15b</strain>
    </source>
</reference>
<keyword evidence="1" id="KW-0472">Membrane</keyword>